<dbReference type="RefSeq" id="WP_013824495.1">
    <property type="nucleotide sequence ID" value="NC_015573.1"/>
</dbReference>
<dbReference type="SUPFAM" id="SSF57783">
    <property type="entry name" value="Zinc beta-ribbon"/>
    <property type="match status" value="1"/>
</dbReference>
<gene>
    <name evidence="2" type="ordered locus">Desku_3516</name>
</gene>
<dbReference type="InterPro" id="IPR009270">
    <property type="entry name" value="DUF927"/>
</dbReference>
<dbReference type="Gene3D" id="3.40.1360.10">
    <property type="match status" value="1"/>
</dbReference>
<proteinExistence type="predicted"/>
<dbReference type="Pfam" id="PF13155">
    <property type="entry name" value="Toprim_2"/>
    <property type="match status" value="1"/>
</dbReference>
<evidence type="ECO:0000259" key="1">
    <source>
        <dbReference type="Pfam" id="PF06048"/>
    </source>
</evidence>
<dbReference type="GO" id="GO:0008270">
    <property type="term" value="F:zinc ion binding"/>
    <property type="evidence" value="ECO:0007669"/>
    <property type="project" value="InterPro"/>
</dbReference>
<feature type="domain" description="DUF927" evidence="1">
    <location>
        <begin position="386"/>
        <end position="571"/>
    </location>
</feature>
<dbReference type="Pfam" id="PF06048">
    <property type="entry name" value="DUF927"/>
    <property type="match status" value="1"/>
</dbReference>
<dbReference type="GO" id="GO:0003677">
    <property type="term" value="F:DNA binding"/>
    <property type="evidence" value="ECO:0007669"/>
    <property type="project" value="InterPro"/>
</dbReference>
<dbReference type="KEGG" id="dku:Desku_3516"/>
<protein>
    <submittedName>
        <fullName evidence="2">TOPRIM domain-containing protein</fullName>
    </submittedName>
</protein>
<dbReference type="EMBL" id="CP002770">
    <property type="protein sequence ID" value="AEG16992.1"/>
    <property type="molecule type" value="Genomic_DNA"/>
</dbReference>
<evidence type="ECO:0000313" key="3">
    <source>
        <dbReference type="Proteomes" id="UP000009229"/>
    </source>
</evidence>
<accession>A0AAU8PR62</accession>
<dbReference type="AlphaFoldDB" id="A0AAU8PR62"/>
<dbReference type="InterPro" id="IPR034154">
    <property type="entry name" value="TOPRIM_DnaG/twinkle"/>
</dbReference>
<dbReference type="InterPro" id="IPR036977">
    <property type="entry name" value="DNA_primase_Znf_CHC2"/>
</dbReference>
<dbReference type="CDD" id="cd01029">
    <property type="entry name" value="TOPRIM_primases"/>
    <property type="match status" value="1"/>
</dbReference>
<dbReference type="SUPFAM" id="SSF56731">
    <property type="entry name" value="DNA primase core"/>
    <property type="match status" value="1"/>
</dbReference>
<keyword evidence="3" id="KW-1185">Reference proteome</keyword>
<sequence length="873" mass="97580">MSSIPCSAEEVKSWLESVLPRPIKWRGDEGQTHCPLDTHGGPDNNPSFTVNAAKGTWYCHKEKLGGGLKELARRLGVDPPFESNRAKAAGSNQKKAARRRIVATYDYRDVDGNLVYQVVRYEPKDFRQRRPDPANPGKWVWNMKGVSPLPYRLPELLAALERGETVFIVEGEKDADNLAALGLAATCNHGGAGKWNEHHSEYFPAGAEVVVLADNDDPGREHSRKVANQLAERGCQVKVVELPGLPPKGDVSDWLAAGHTRDELLNLVEQAEYWQPEPQEQNIYSEWQEALAGTRYQINGGYLCYQRFLPNGDVELVPIANFLARPRREIVRDNGLEREMTFELEGILVGGQPLPPVIVPAEKFASLSWVPAAWGMAANVEPGSTNKDRVRHAIQCMARGVKRETVYTHLGWRKLGGRWVFLHAGGAVGADDVLVDVETEGGGLSRYVLPEEAGDPADAMSWSLKTLEVAPENVTIPLFAKVYLAPLCEPLRQAGIEPAFVTWLLGQTGAMKSTLAGLCLCHFGTFTGKELPACFRDTANAIEKKAFVAKDVLLVVDDYHPAGKDDARKMLAIAEQFLRSYGDRYGRSRMKADTTLRAAYVPRGLCLATGEDVPGAAQSTTARYFAVELKKGDVKVELLTELQDNKEQLARAMRGYLEYVAPNMDKLPGELKEAFHVLREKARKDGQHARIPEVVAWLYIGLNAGLEYAVHTGAIGQDERERWLKTGWHVLLELAEKQARRIEEEKPAVKFINALSEMLAAGEVKTELLVSWREDEPEAKALPDNFIGWEDRDWFYLLPETVYRRVVRFYRDQDVNFPVTARTLWKHLEAEGLIFVAREGNRTQRTVRETIAGKRQRVLKLKADAVKKNDSLI</sequence>
<organism evidence="2 3">
    <name type="scientific">Desulfofundulus kuznetsovii (strain DSM 6115 / VKM B-1805 / 17)</name>
    <name type="common">Desulfotomaculum kuznetsovii</name>
    <dbReference type="NCBI Taxonomy" id="760568"/>
    <lineage>
        <taxon>Bacteria</taxon>
        <taxon>Bacillati</taxon>
        <taxon>Bacillota</taxon>
        <taxon>Clostridia</taxon>
        <taxon>Eubacteriales</taxon>
        <taxon>Peptococcaceae</taxon>
        <taxon>Desulfofundulus</taxon>
    </lineage>
</organism>
<evidence type="ECO:0000313" key="2">
    <source>
        <dbReference type="EMBL" id="AEG16992.1"/>
    </source>
</evidence>
<dbReference type="GO" id="GO:0006260">
    <property type="term" value="P:DNA replication"/>
    <property type="evidence" value="ECO:0007669"/>
    <property type="project" value="InterPro"/>
</dbReference>
<dbReference type="Gene3D" id="3.90.580.10">
    <property type="entry name" value="Zinc finger, CHC2-type domain"/>
    <property type="match status" value="1"/>
</dbReference>
<name>A0AAU8PR62_DESK7</name>
<dbReference type="Proteomes" id="UP000009229">
    <property type="component" value="Chromosome"/>
</dbReference>
<reference evidence="3" key="1">
    <citation type="submission" date="2011-05" db="EMBL/GenBank/DDBJ databases">
        <title>Complete sequence of Desulfotomaculum kuznetsovii DSM 6115.</title>
        <authorList>
            <person name="Lucas S."/>
            <person name="Han J."/>
            <person name="Lapidus A."/>
            <person name="Cheng J.-F."/>
            <person name="Goodwin L."/>
            <person name="Pitluck S."/>
            <person name="Peters L."/>
            <person name="Mikhailova N."/>
            <person name="Lu M."/>
            <person name="Saunders E."/>
            <person name="Han C."/>
            <person name="Tapia R."/>
            <person name="Land M."/>
            <person name="Hauser L."/>
            <person name="Kyrpides N."/>
            <person name="Ivanova N."/>
            <person name="Pagani I."/>
            <person name="Nazina T."/>
            <person name="Ivanova A."/>
            <person name="Parshina S."/>
            <person name="Kuever J."/>
            <person name="Muyzer G."/>
            <person name="Plugge C."/>
            <person name="Stams A."/>
            <person name="Woyke T."/>
        </authorList>
    </citation>
    <scope>NUCLEOTIDE SEQUENCE [LARGE SCALE GENOMIC DNA]</scope>
    <source>
        <strain evidence="3">DSM 6115 / VKM B-1805 / 17</strain>
    </source>
</reference>